<dbReference type="EMBL" id="PP845379">
    <property type="protein sequence ID" value="XDG23469.1"/>
    <property type="molecule type" value="Genomic_RNA"/>
</dbReference>
<protein>
    <submittedName>
        <fullName evidence="1">Uncharacterized protein</fullName>
    </submittedName>
</protein>
<name>A0AB39ACU8_9GAMC</name>
<sequence>MSNPFATATARKARVLCLRRGADSVIFLNKKGQPESCPLCTALVPQGKLCQSHQFNNNILSWRLETTPVQRHPRLMHQHQSLS</sequence>
<evidence type="ECO:0000313" key="4">
    <source>
        <dbReference type="EMBL" id="XDG23501.1"/>
    </source>
</evidence>
<dbReference type="EMBL" id="PP845380">
    <property type="protein sequence ID" value="XDG23485.1"/>
    <property type="molecule type" value="Genomic_RNA"/>
</dbReference>
<evidence type="ECO:0000313" key="5">
    <source>
        <dbReference type="EMBL" id="XDG23549.1"/>
    </source>
</evidence>
<evidence type="ECO:0000313" key="2">
    <source>
        <dbReference type="EMBL" id="XDG23469.1"/>
    </source>
</evidence>
<reference evidence="1" key="1">
    <citation type="submission" date="2024-05" db="EMBL/GenBank/DDBJ databases">
        <title>Avian Migration-Mediated Cross-Species Transmission and Recombination Shaping the Diversity of Gammacoronaviruses and Deltacoronaviruses.</title>
        <authorList>
            <person name="Han Y."/>
            <person name="Xu P."/>
            <person name="Xu Y."/>
            <person name="Wang Y."/>
            <person name="Hu J."/>
            <person name="Ma M."/>
            <person name="Li Z."/>
            <person name="Bo S."/>
            <person name="Zhao C."/>
            <person name="Ji L."/>
            <person name="Yuan Y."/>
            <person name="Zhao W."/>
            <person name="Wang J."/>
            <person name="Jin Q."/>
            <person name="Wu Z."/>
            <person name="He G."/>
        </authorList>
    </citation>
    <scope>NUCLEOTIDE SEQUENCE</scope>
    <source>
        <strain evidence="5">AvAc-GammaCoV/SH19-SH14</strain>
        <strain evidence="1">AvAc-GammaCoV/SH20-SH02</strain>
        <strain evidence="3">AvAc-GammaCoV/SH20-SH52</strain>
        <strain evidence="2">AvAc-GammaCoV/SH20-SH54</strain>
        <strain evidence="4">AvAc-GammaCoV/SH20-SH55</strain>
    </source>
</reference>
<organism evidence="1">
    <name type="scientific">Bird gammacoronavirus AnasCN24</name>
    <dbReference type="NCBI Taxonomy" id="3237959"/>
    <lineage>
        <taxon>Viruses</taxon>
        <taxon>Riboviria</taxon>
        <taxon>Orthornavirae</taxon>
        <taxon>Pisuviricota</taxon>
        <taxon>Pisoniviricetes</taxon>
        <taxon>Nidovirales</taxon>
        <taxon>Cornidovirineae</taxon>
        <taxon>Coronaviridae</taxon>
        <taxon>Orthocoronavirinae</taxon>
        <taxon>Gammacoronavirus</taxon>
    </lineage>
</organism>
<dbReference type="Pfam" id="PF05528">
    <property type="entry name" value="Acc5b_avian_CoV"/>
    <property type="match status" value="1"/>
</dbReference>
<accession>A0AB39ACU8</accession>
<dbReference type="InterPro" id="IPR008458">
    <property type="entry name" value="Acc_prot_5b_avian_CoV"/>
</dbReference>
<proteinExistence type="predicted"/>
<evidence type="ECO:0000313" key="3">
    <source>
        <dbReference type="EMBL" id="XDG23485.1"/>
    </source>
</evidence>
<evidence type="ECO:0000313" key="1">
    <source>
        <dbReference type="EMBL" id="XDG23453.1"/>
    </source>
</evidence>
<dbReference type="EMBL" id="PP845378">
    <property type="protein sequence ID" value="XDG23453.1"/>
    <property type="molecule type" value="Genomic_RNA"/>
</dbReference>
<dbReference type="EMBL" id="PP845384">
    <property type="protein sequence ID" value="XDG23549.1"/>
    <property type="molecule type" value="Genomic_RNA"/>
</dbReference>
<dbReference type="EMBL" id="PP845381">
    <property type="protein sequence ID" value="XDG23501.1"/>
    <property type="molecule type" value="Genomic_RNA"/>
</dbReference>